<feature type="region of interest" description="Disordered" evidence="1">
    <location>
        <begin position="1"/>
        <end position="22"/>
    </location>
</feature>
<protein>
    <recommendedName>
        <fullName evidence="3">Novel STAND NTPase 1 domain-containing protein</fullName>
    </recommendedName>
</protein>
<organism evidence="4 5">
    <name type="scientific">Candidatus Accumulibacter phosphatis</name>
    <dbReference type="NCBI Taxonomy" id="327160"/>
    <lineage>
        <taxon>Bacteria</taxon>
        <taxon>Pseudomonadati</taxon>
        <taxon>Pseudomonadota</taxon>
        <taxon>Betaproteobacteria</taxon>
        <taxon>Candidatus Accumulibacter</taxon>
    </lineage>
</organism>
<dbReference type="RefSeq" id="WP_169067376.1">
    <property type="nucleotide sequence ID" value="NZ_SPMY01000043.1"/>
</dbReference>
<keyword evidence="2" id="KW-0472">Membrane</keyword>
<feature type="domain" description="Novel STAND NTPase 1" evidence="3">
    <location>
        <begin position="18"/>
        <end position="404"/>
    </location>
</feature>
<dbReference type="Pfam" id="PF13646">
    <property type="entry name" value="HEAT_2"/>
    <property type="match status" value="1"/>
</dbReference>
<evidence type="ECO:0000259" key="3">
    <source>
        <dbReference type="Pfam" id="PF20703"/>
    </source>
</evidence>
<evidence type="ECO:0000313" key="5">
    <source>
        <dbReference type="Proteomes" id="UP000749010"/>
    </source>
</evidence>
<dbReference type="InterPro" id="IPR049052">
    <property type="entry name" value="nSTAND1"/>
</dbReference>
<dbReference type="EMBL" id="SPMY01000043">
    <property type="protein sequence ID" value="NMQ28923.1"/>
    <property type="molecule type" value="Genomic_DNA"/>
</dbReference>
<dbReference type="Proteomes" id="UP000749010">
    <property type="component" value="Unassembled WGS sequence"/>
</dbReference>
<keyword evidence="5" id="KW-1185">Reference proteome</keyword>
<proteinExistence type="predicted"/>
<dbReference type="InterPro" id="IPR011989">
    <property type="entry name" value="ARM-like"/>
</dbReference>
<dbReference type="SUPFAM" id="SSF48371">
    <property type="entry name" value="ARM repeat"/>
    <property type="match status" value="1"/>
</dbReference>
<dbReference type="SUPFAM" id="SSF52540">
    <property type="entry name" value="P-loop containing nucleoside triphosphate hydrolases"/>
    <property type="match status" value="1"/>
</dbReference>
<dbReference type="Pfam" id="PF20703">
    <property type="entry name" value="nSTAND1"/>
    <property type="match status" value="1"/>
</dbReference>
<evidence type="ECO:0000313" key="4">
    <source>
        <dbReference type="EMBL" id="NMQ28923.1"/>
    </source>
</evidence>
<feature type="compositionally biased region" description="Basic and acidic residues" evidence="1">
    <location>
        <begin position="10"/>
        <end position="22"/>
    </location>
</feature>
<dbReference type="PANTHER" id="PTHR12697:SF5">
    <property type="entry name" value="DEOXYHYPUSINE HYDROXYLASE"/>
    <property type="match status" value="1"/>
</dbReference>
<dbReference type="InterPro" id="IPR016024">
    <property type="entry name" value="ARM-type_fold"/>
</dbReference>
<dbReference type="InterPro" id="IPR027417">
    <property type="entry name" value="P-loop_NTPase"/>
</dbReference>
<dbReference type="InterPro" id="IPR004155">
    <property type="entry name" value="PBS_lyase_HEAT"/>
</dbReference>
<keyword evidence="2" id="KW-1133">Transmembrane helix</keyword>
<reference evidence="4 5" key="1">
    <citation type="submission" date="2019-03" db="EMBL/GenBank/DDBJ databases">
        <title>Metabolic reconstructions from genomes of highly enriched 'Candidatus Accumulibacter' and 'Candidatus Competibacter' bioreactor populations.</title>
        <authorList>
            <person name="Annavajhala M.K."/>
            <person name="Welles L."/>
            <person name="Abbas B."/>
            <person name="Sorokin D."/>
            <person name="Park H."/>
            <person name="Van Loosdrecht M."/>
            <person name="Chandran K."/>
        </authorList>
    </citation>
    <scope>NUCLEOTIDE SEQUENCE [LARGE SCALE GENOMIC DNA]</scope>
    <source>
        <strain evidence="4 5">SBR_S</strain>
    </source>
</reference>
<dbReference type="Gene3D" id="1.25.10.10">
    <property type="entry name" value="Leucine-rich Repeat Variant"/>
    <property type="match status" value="2"/>
</dbReference>
<dbReference type="SMART" id="SM00567">
    <property type="entry name" value="EZ_HEAT"/>
    <property type="match status" value="5"/>
</dbReference>
<dbReference type="Pfam" id="PF03130">
    <property type="entry name" value="HEAT_PBS"/>
    <property type="match status" value="1"/>
</dbReference>
<sequence length="1158" mass="128648">MSTPANDTGTAKDDGKCPYKGLRPYEESDKDNFFGRDGETRILTDKLLSRKLTLLFAASGIGKSSLLQAALLPALEHPEPPGHDALDVVYCNDWVKEPGVTLKTKVVEELRRRDKIPQDYPLPLDAPLAPFLRRCTLFSSAPLVLILDQFEEFFNYQRHRPEFRPFIHELSAAIRDDASATRFLLSMREDFALELNAFKPELPTLLFDNYFRLEALSRDNAKTVILAPLKRVDCDCEAALLEALLNDLGKYDQQPDSGSQPGGRLLELPPARIEPAQIQIICTQLWEKEHADDSRQLRQSTYQSMGGTDGLLKRYFEAKVAPLSTGQQDLASRAFDFLVSSQGTKMAYPLYELLKRTGVRNANAFALVLEDLEKARVLRRQERLETKSDRTEWEPYYELYHDLFAKAVNDWNREYKISRARRRTVFGVTGAAAGALLLYAAWNIVYQRTHDHLRLAPPAGLSDRIELWSGTHDGFDLIGQRTFQAETQLLRNEVAPDKQLEHAPVGDYEQLNIELIGLTSLIERIDAYREAGFDEQGLKLLTQTLIGRDRDASAKAMLRLVRFRNPATGAVVARFLEDEPDPERREQLVADWRGLPTTHAPGLLEDASRDGTAGVRRQVAALLGGLAGQPGGEQAVALLVALLKDPDLYVRGSAASALGGFAGQPGGEQAVAPLVALLKKRDSDGRNGEVRDSEVRDRATSALGGFAGQPGGDQAVAPLVALLKHPDPKVRNSATSVLLRYAGLLDIASATASLRHLAESGTGASSFPARLALALMNPDQAVSGAPHQSGIAAKPPSNSSAAAEAAMRDSNAALLVSGIEALNDEERNAFLPELARFPSPLILKKLLELETGTKENNQNKRTAALLALGKTRDPKAIARLQAVAEDERETRPIRVAAIRALGDSGSDSAAGFLAELITKDPSLANPIYSALDRIASKTALPFMERGLRAQRERRQDWRKHRATWQEAFNDKKLLDQRQELSQAREKWERKLKAMQPNEALETWFARQIARLDEQRAKELLLDPSYAIRRGAWIGFAASGNAERVRWLIDKHANENNPLYRFALYRAIDRLLQRLEVVGDASDLVTLQALQTELTEKFKEDPTLASAWSTQRRVQQTILQRIDWTIPVIADVLEFRKRLQAAAVPRSAEIRVESNKPEG</sequence>
<evidence type="ECO:0000256" key="1">
    <source>
        <dbReference type="SAM" id="MobiDB-lite"/>
    </source>
</evidence>
<accession>A0ABX1U247</accession>
<dbReference type="PANTHER" id="PTHR12697">
    <property type="entry name" value="PBS LYASE HEAT-LIKE PROTEIN"/>
    <property type="match status" value="1"/>
</dbReference>
<comment type="caution">
    <text evidence="4">The sequence shown here is derived from an EMBL/GenBank/DDBJ whole genome shotgun (WGS) entry which is preliminary data.</text>
</comment>
<keyword evidence="2" id="KW-0812">Transmembrane</keyword>
<evidence type="ECO:0000256" key="2">
    <source>
        <dbReference type="SAM" id="Phobius"/>
    </source>
</evidence>
<gene>
    <name evidence="4" type="ORF">E4Q23_14825</name>
</gene>
<feature type="transmembrane region" description="Helical" evidence="2">
    <location>
        <begin position="425"/>
        <end position="445"/>
    </location>
</feature>
<dbReference type="Gene3D" id="3.40.50.300">
    <property type="entry name" value="P-loop containing nucleotide triphosphate hydrolases"/>
    <property type="match status" value="1"/>
</dbReference>
<name>A0ABX1U247_9PROT</name>